<sequence>MKKTWIAGLSLVAGVSALAGPALAHDPLLAPIAPDYAARWLKPEAPIKVYGNSYIVGFGGLSVGLIKTSQGLILVDAALPQAAPAIEANIRALGFKVTDIKLILSTEPHYDHAGGLAALARDSGATVVASAPAAQVLRHGRAGADDQQAADLAAFPPVTRLRAVKDGEVIRLGDVAVTARATPGHTAGSMSWTWTACERRACKAVVFGSSLNPVSSDGYRFSDPANAGVVASFRRSFDVMRSLNCDVLISAHPDQSGGDERLARARRSRTPNPFVDPGACRAYADRHAARLDARLTKERAGK</sequence>
<gene>
    <name evidence="4" type="primary">bla</name>
    <name evidence="4" type="ORF">G5B46_10520</name>
</gene>
<dbReference type="EMBL" id="JAAKGT010000004">
    <property type="protein sequence ID" value="NGM50041.1"/>
    <property type="molecule type" value="Genomic_DNA"/>
</dbReference>
<dbReference type="SUPFAM" id="SSF56281">
    <property type="entry name" value="Metallo-hydrolase/oxidoreductase"/>
    <property type="match status" value="1"/>
</dbReference>
<feature type="region of interest" description="Disordered" evidence="1">
    <location>
        <begin position="254"/>
        <end position="277"/>
    </location>
</feature>
<name>A0A6G4QWX3_9CAUL</name>
<keyword evidence="2" id="KW-0732">Signal</keyword>
<feature type="domain" description="Metallo-beta-lactamase" evidence="3">
    <location>
        <begin position="60"/>
        <end position="252"/>
    </location>
</feature>
<proteinExistence type="predicted"/>
<evidence type="ECO:0000313" key="4">
    <source>
        <dbReference type="EMBL" id="NGM50041.1"/>
    </source>
</evidence>
<evidence type="ECO:0000259" key="3">
    <source>
        <dbReference type="SMART" id="SM00849"/>
    </source>
</evidence>
<dbReference type="Gene3D" id="3.60.15.10">
    <property type="entry name" value="Ribonuclease Z/Hydroxyacylglutathione hydrolase-like"/>
    <property type="match status" value="1"/>
</dbReference>
<dbReference type="AlphaFoldDB" id="A0A6G4QWX3"/>
<dbReference type="Pfam" id="PF00753">
    <property type="entry name" value="Lactamase_B"/>
    <property type="match status" value="1"/>
</dbReference>
<dbReference type="InterPro" id="IPR001279">
    <property type="entry name" value="Metallo-B-lactamas"/>
</dbReference>
<organism evidence="4">
    <name type="scientific">Caulobacter sp. 602-2</name>
    <dbReference type="NCBI Taxonomy" id="2710887"/>
    <lineage>
        <taxon>Bacteria</taxon>
        <taxon>Pseudomonadati</taxon>
        <taxon>Pseudomonadota</taxon>
        <taxon>Alphaproteobacteria</taxon>
        <taxon>Caulobacterales</taxon>
        <taxon>Caulobacteraceae</taxon>
        <taxon>Caulobacter</taxon>
    </lineage>
</organism>
<dbReference type="PANTHER" id="PTHR42951:SF17">
    <property type="entry name" value="METALLO-BETA-LACTAMASE DOMAIN-CONTAINING PROTEIN"/>
    <property type="match status" value="1"/>
</dbReference>
<evidence type="ECO:0000256" key="1">
    <source>
        <dbReference type="SAM" id="MobiDB-lite"/>
    </source>
</evidence>
<dbReference type="SMART" id="SM00849">
    <property type="entry name" value="Lactamase_B"/>
    <property type="match status" value="1"/>
</dbReference>
<protein>
    <submittedName>
        <fullName evidence="4">Subclass B3 metallo-beta-lactamase</fullName>
    </submittedName>
</protein>
<dbReference type="InterPro" id="IPR050855">
    <property type="entry name" value="NDM-1-like"/>
</dbReference>
<dbReference type="PANTHER" id="PTHR42951">
    <property type="entry name" value="METALLO-BETA-LACTAMASE DOMAIN-CONTAINING"/>
    <property type="match status" value="1"/>
</dbReference>
<comment type="caution">
    <text evidence="4">The sequence shown here is derived from an EMBL/GenBank/DDBJ whole genome shotgun (WGS) entry which is preliminary data.</text>
</comment>
<dbReference type="NCBIfam" id="NF012229">
    <property type="entry name" value="bla_class_B_core"/>
    <property type="match status" value="1"/>
</dbReference>
<dbReference type="RefSeq" id="WP_165258513.1">
    <property type="nucleotide sequence ID" value="NZ_JAAKGT010000004.1"/>
</dbReference>
<feature type="signal peptide" evidence="2">
    <location>
        <begin position="1"/>
        <end position="24"/>
    </location>
</feature>
<reference evidence="4" key="1">
    <citation type="submission" date="2020-02" db="EMBL/GenBank/DDBJ databases">
        <authorList>
            <person name="Gao J."/>
            <person name="Sun J."/>
        </authorList>
    </citation>
    <scope>NUCLEOTIDE SEQUENCE</scope>
    <source>
        <strain evidence="4">602-2</strain>
    </source>
</reference>
<dbReference type="CDD" id="cd16290">
    <property type="entry name" value="AIM-1_SMB-1-like_MBL-B3"/>
    <property type="match status" value="1"/>
</dbReference>
<feature type="chain" id="PRO_5026059271" evidence="2">
    <location>
        <begin position="25"/>
        <end position="302"/>
    </location>
</feature>
<dbReference type="InterPro" id="IPR036866">
    <property type="entry name" value="RibonucZ/Hydroxyglut_hydro"/>
</dbReference>
<dbReference type="NCBIfam" id="NF033105">
    <property type="entry name" value="bla_subclass_B3"/>
    <property type="match status" value="1"/>
</dbReference>
<accession>A0A6G4QWX3</accession>
<evidence type="ECO:0000256" key="2">
    <source>
        <dbReference type="SAM" id="SignalP"/>
    </source>
</evidence>